<feature type="compositionally biased region" description="Polar residues" evidence="2">
    <location>
        <begin position="888"/>
        <end position="899"/>
    </location>
</feature>
<dbReference type="InterPro" id="IPR008907">
    <property type="entry name" value="TPP/p25"/>
</dbReference>
<feature type="region of interest" description="Disordered" evidence="2">
    <location>
        <begin position="2010"/>
        <end position="2051"/>
    </location>
</feature>
<feature type="compositionally biased region" description="Basic residues" evidence="2">
    <location>
        <begin position="1243"/>
        <end position="1252"/>
    </location>
</feature>
<comment type="caution">
    <text evidence="4">The sequence shown here is derived from an EMBL/GenBank/DDBJ whole genome shotgun (WGS) entry which is preliminary data.</text>
</comment>
<keyword evidence="1" id="KW-0175">Coiled coil</keyword>
<dbReference type="OrthoDB" id="1924189at2759"/>
<feature type="compositionally biased region" description="Basic and acidic residues" evidence="2">
    <location>
        <begin position="1166"/>
        <end position="1175"/>
    </location>
</feature>
<dbReference type="Gene3D" id="1.10.238.10">
    <property type="entry name" value="EF-hand"/>
    <property type="match status" value="1"/>
</dbReference>
<evidence type="ECO:0000313" key="5">
    <source>
        <dbReference type="Proteomes" id="UP001165082"/>
    </source>
</evidence>
<accession>A0A9W6ZM80</accession>
<dbReference type="PROSITE" id="PS50096">
    <property type="entry name" value="IQ"/>
    <property type="match status" value="2"/>
</dbReference>
<dbReference type="SUPFAM" id="SSF48452">
    <property type="entry name" value="TPR-like"/>
    <property type="match status" value="1"/>
</dbReference>
<feature type="region of interest" description="Disordered" evidence="2">
    <location>
        <begin position="1130"/>
        <end position="1310"/>
    </location>
</feature>
<gene>
    <name evidence="4" type="ORF">TrRE_jg4970</name>
</gene>
<feature type="compositionally biased region" description="Basic and acidic residues" evidence="2">
    <location>
        <begin position="1281"/>
        <end position="1296"/>
    </location>
</feature>
<feature type="region of interest" description="Disordered" evidence="2">
    <location>
        <begin position="882"/>
        <end position="905"/>
    </location>
</feature>
<dbReference type="GO" id="GO:0046785">
    <property type="term" value="P:microtubule polymerization"/>
    <property type="evidence" value="ECO:0007669"/>
    <property type="project" value="InterPro"/>
</dbReference>
<dbReference type="InterPro" id="IPR024743">
    <property type="entry name" value="Dynein_HC_stalk"/>
</dbReference>
<dbReference type="InterPro" id="IPR011990">
    <property type="entry name" value="TPR-like_helical_dom_sf"/>
</dbReference>
<feature type="compositionally biased region" description="Basic residues" evidence="2">
    <location>
        <begin position="1130"/>
        <end position="1139"/>
    </location>
</feature>
<dbReference type="EMBL" id="BRXZ01002024">
    <property type="protein sequence ID" value="GMH52510.1"/>
    <property type="molecule type" value="Genomic_DNA"/>
</dbReference>
<dbReference type="Proteomes" id="UP001165082">
    <property type="component" value="Unassembled WGS sequence"/>
</dbReference>
<dbReference type="GO" id="GO:0015631">
    <property type="term" value="F:tubulin binding"/>
    <property type="evidence" value="ECO:0007669"/>
    <property type="project" value="InterPro"/>
</dbReference>
<feature type="coiled-coil region" evidence="1">
    <location>
        <begin position="1735"/>
        <end position="1762"/>
    </location>
</feature>
<feature type="region of interest" description="Disordered" evidence="2">
    <location>
        <begin position="1378"/>
        <end position="1406"/>
    </location>
</feature>
<feature type="region of interest" description="Disordered" evidence="2">
    <location>
        <begin position="1978"/>
        <end position="1997"/>
    </location>
</feature>
<feature type="domain" description="Dynein heavy chain coiled coil stalk" evidence="3">
    <location>
        <begin position="297"/>
        <end position="460"/>
    </location>
</feature>
<keyword evidence="5" id="KW-1185">Reference proteome</keyword>
<name>A0A9W6ZM80_9STRA</name>
<evidence type="ECO:0000256" key="1">
    <source>
        <dbReference type="SAM" id="Coils"/>
    </source>
</evidence>
<feature type="compositionally biased region" description="Basic and acidic residues" evidence="2">
    <location>
        <begin position="1393"/>
        <end position="1405"/>
    </location>
</feature>
<dbReference type="Pfam" id="PF12777">
    <property type="entry name" value="MT"/>
    <property type="match status" value="1"/>
</dbReference>
<feature type="compositionally biased region" description="Basic and acidic residues" evidence="2">
    <location>
        <begin position="1257"/>
        <end position="1274"/>
    </location>
</feature>
<sequence>MPQVPEDPFLSSSLLSSYTAARATESDDSVSANKLLDEHDDFLNPSVVKEVKDKTFGVTTPTAAKNYMNSSMVASEPTRKHIAWSEDPSNPSLYQSRTPKASKSGVTALFQTPPSLAPGFFTESDRQGLTVSLELDLALKRDVLASITDRESCLNRLRQLSTSDPMVSKAYVRRLLAEVRANGLNVVEGIVAWRRAVMTKDDELERSAPVTPKALPPLEAKVSPQRPRPHVFFRWRDENYLIKMLSDLNFISAIPSVASVLPPAIVPRRNPFLMPQDVDMLNLMRRDDPAVVGDRDTERARAAARAMLMEEKIDMQQREMDEEKKEREEGVAFNFPLQPSAFAPVLESRFKQPPTLNVRELKVFSKAANPPLALAQVLCCAKILVTEGEVKEMSKKVLRGVMRKPMVIVSGLERFDPEGPVRNDVLEAIYPIVNASRFSPDAIRKMSESIGGLTEWIKGFVNDKCNSLGWVDGKPIYSQPVTPAKGLRDANNSGGEQSKKKKKKKVSVNENGDSSSDEDERMGRRRQGAAEQNVYVDMMNRLREEVHALKKELEGQGLRVKDAQTTLNDWEDQGSVGSSVVDEPMGGSLPVRNQNVHLLQESIRLDGVQTVIKTQYTNNGATVMFTGWDPLNNTVIKGCDMAGLWVDRETGFTPVELEAMPESFRRQKLRGLIDQLAMTSTPHLNPALPDVKALSIHVDRLVVEGVRSFSSIVCDFYVSRTQDNDGLTVVLTEKRAEGEDAPQPMTLQISDSELELLLAHQPGLYLRSQRKWASQKAICDWLITRIKICDNADGDDAEPAKYLAIDRNVPVPRSVESGSVDGAGNYKLKARQVGNEIILEAVPGEGVADGERPMSRVKIGLAEFQSLGALDSIPKDEGAFPSRPKESFFSSLPGQNSRSVDLGRNPRTPLDGLLSRLSWTTKNGAPSLGLNRVLFHDLRIVSNVSCMLRGSVMNRDIIFQAHMLKLREGIEEEAVMEDIEDAYERVGGEMVKLVTEEEMKGMLRQRQPAELQRLLNPHNRKELCEVLAGKLKLVKIGGAFRLETELHRERALLTIAVDSTHEDDVIGAIDIDDQMTLAQLRASVEKEMDEEDLPLSFRFQSQGAPVSRNQENARLAASLLPVAVILSKNGGRRHPKLKPYKRDDEDSEFGFQEGGGRYDDSDEGSESGRSRETSKSRKKRRKKKQKKMKKAQLAKLRSAKAPDPDGTVQEVQSDLSEDSDLTSESDEDSLSLSASRSSAGTNKSKKKKRRKTSVMVVEKRRGSILDKRVKRVEEPGSPGKKSKELLAKEKKEEEKKKPRAPPKIPIPLPSLVNATQDSATLTTQVDMTNMIFRGDTVKIWKCGKEWEEWTISSDPQAPFNETTLTLSKPYKHKLKKEIPEEKKIPGVPTGGGRADRKKEGDDEKQSLPAFARPRATQRVSMLSSMGVATAAKPAEKTPEQVEEERIPETGEVIPGLQIWIMSNPNADKRPLWRKQFDDGEVPFEIDFKDSDQYETHFGVNMPWSELEKVVTDVHGDMSNVLHQQRLDYFERVTPSKIITQAFGVLCQRHPVGKNIDNVKWAKFARDMKLFPDKNSTQVDLTFAKSVAGKKERKLDLRGFIACCTDIALLRYQSLKESPTAALTKLLMENVVMLEGVNERSWKEAKRMAIVAEAKRTCGAIRIASFHRRNVSRVLFLRKRYACIRAQTQLRRMICRKNLNQVQNLAEDSRMFRIRHRSAVRCQKMARMYRWRKFFKKHLDDLIKEELESIRKYREKLNDKRKKRESATVFKRVKIIQGLYALIVMSRIDNRRQSTNFGLKARVYLPSTQEHFKFTIEEDMLREYLEQALEIESLSVQEIMNPSNLEYLTDRFMVRITSERPIVLFSRRNTTERGLLVDKSSQRISGELFVMFVYRSADDFVFRAYDPKNCGQLRAAITNKHLREWLQEDNHRRIRKEEKEYKKKLFEAQKLKNAAATGEVVDMLDLQKAREFIQAHKEREEAKELAKQKQEEDEKKMEEGEMMMIEMETADKEQDDYEEVEQGQSGEEQAEGAMVAVGNPDDPEEEEDKKRKEQLSIIEANDPPLMKPDNQEACIEWLLERLRLSRNKRTKRTRLILQYEEDEDMKDEAACKLQGIWRQKQARRKIRHKARQQYEKMWDSENYCYVYVNLRTGAMDWTKPLILGSEDLDDPKDEWRLITNSEDGSYYYQNPATGQTAYISTDEAAKKIQRMVRNFQASDIPAPTINEVVKALRFERVAETNYAKDPDKLANIVNFALLSHCLKDDFKQARECYNVAIKKSSTNPVLTRAHAMFTLAANDNPKAKVFKKACDMLKAASLSDPDLEKFAVAQQSFFHWGVVSNPKSGTALLNYALLHQCVLGDYDKAEKFYLRAMAVAPTDVRIIDNFELMEKNRLPGGAYAGRGPSNVVLKRSEVVEGRPEWGEWQRMFDRKSPDPTFKHFWYNSIARCTQFKEPNWKELWEIRVERSAITAETEEDGWVTYWDDQLGVEFYYNRLTMEYQQPAEVPAEEYDEAGQPLQLTY</sequence>
<feature type="compositionally biased region" description="Acidic residues" evidence="2">
    <location>
        <begin position="1215"/>
        <end position="1229"/>
    </location>
</feature>
<evidence type="ECO:0000256" key="2">
    <source>
        <dbReference type="SAM" id="MobiDB-lite"/>
    </source>
</evidence>
<feature type="region of interest" description="Disordered" evidence="2">
    <location>
        <begin position="480"/>
        <end position="533"/>
    </location>
</feature>
<dbReference type="Pfam" id="PF05517">
    <property type="entry name" value="p25-alpha"/>
    <property type="match status" value="1"/>
</dbReference>
<evidence type="ECO:0000259" key="3">
    <source>
        <dbReference type="Pfam" id="PF12777"/>
    </source>
</evidence>
<evidence type="ECO:0000313" key="4">
    <source>
        <dbReference type="EMBL" id="GMH52510.1"/>
    </source>
</evidence>
<reference evidence="4" key="1">
    <citation type="submission" date="2022-07" db="EMBL/GenBank/DDBJ databases">
        <title>Genome analysis of Parmales, a sister group of diatoms, reveals the evolutionary specialization of diatoms from phago-mixotrophs to photoautotrophs.</title>
        <authorList>
            <person name="Ban H."/>
            <person name="Sato S."/>
            <person name="Yoshikawa S."/>
            <person name="Kazumasa Y."/>
            <person name="Nakamura Y."/>
            <person name="Ichinomiya M."/>
            <person name="Saitoh K."/>
            <person name="Sato N."/>
            <person name="Blanc-Mathieu R."/>
            <person name="Endo H."/>
            <person name="Kuwata A."/>
            <person name="Ogata H."/>
        </authorList>
    </citation>
    <scope>NUCLEOTIDE SEQUENCE</scope>
</reference>
<feature type="compositionally biased region" description="Basic residues" evidence="2">
    <location>
        <begin position="1176"/>
        <end position="1192"/>
    </location>
</feature>
<protein>
    <recommendedName>
        <fullName evidence="3">Dynein heavy chain coiled coil stalk domain-containing protein</fullName>
    </recommendedName>
</protein>
<organism evidence="4 5">
    <name type="scientific">Triparma retinervis</name>
    <dbReference type="NCBI Taxonomy" id="2557542"/>
    <lineage>
        <taxon>Eukaryota</taxon>
        <taxon>Sar</taxon>
        <taxon>Stramenopiles</taxon>
        <taxon>Ochrophyta</taxon>
        <taxon>Bolidophyceae</taxon>
        <taxon>Parmales</taxon>
        <taxon>Triparmaceae</taxon>
        <taxon>Triparma</taxon>
    </lineage>
</organism>
<dbReference type="Gene3D" id="1.25.40.10">
    <property type="entry name" value="Tetratricopeptide repeat domain"/>
    <property type="match status" value="1"/>
</dbReference>
<proteinExistence type="predicted"/>